<protein>
    <submittedName>
        <fullName evidence="2">Uncharacterized protein</fullName>
    </submittedName>
</protein>
<dbReference type="Proteomes" id="UP000815677">
    <property type="component" value="Unassembled WGS sequence"/>
</dbReference>
<feature type="compositionally biased region" description="Low complexity" evidence="1">
    <location>
        <begin position="121"/>
        <end position="136"/>
    </location>
</feature>
<feature type="compositionally biased region" description="Acidic residues" evidence="1">
    <location>
        <begin position="296"/>
        <end position="306"/>
    </location>
</feature>
<proteinExistence type="predicted"/>
<feature type="region of interest" description="Disordered" evidence="1">
    <location>
        <begin position="196"/>
        <end position="306"/>
    </location>
</feature>
<reference evidence="2" key="1">
    <citation type="submission" date="2014-09" db="EMBL/GenBank/DDBJ databases">
        <title>Genome sequence of the luminous mushroom Mycena chlorophos for searching fungal bioluminescence genes.</title>
        <authorList>
            <person name="Tanaka Y."/>
            <person name="Kasuga D."/>
            <person name="Oba Y."/>
            <person name="Hase S."/>
            <person name="Sato K."/>
            <person name="Oba Y."/>
            <person name="Sakakibara Y."/>
        </authorList>
    </citation>
    <scope>NUCLEOTIDE SEQUENCE</scope>
</reference>
<evidence type="ECO:0000313" key="3">
    <source>
        <dbReference type="Proteomes" id="UP000815677"/>
    </source>
</evidence>
<sequence length="306" mass="34307">MSCVSRLQPRNLGPWVLRSICAPTDRQRIKRYNAAKRLPSVNANANVNANTVPDMEFVMTSEMSFSSAPSRAVTRFRDKEFRELEDEQGRMTREIKAGRVVLWPGAGGSPRARASQPAQLQQDQTTPMPTPTPVQVMDIPEAGPSVSGLRREEPADLSMLRREEEEEESDGVEVVVAAPSLSLPLTPKREDGLLLREEEEEEESEPTSLFAMQLDGNEEQDHQHQHENEVGSDETVTNELAACAGPEVQPKWELELPHDIDEDADADVPRIETLAQDMDVDLDERSDDTGEHRDEEEVEDQLQDDD</sequence>
<keyword evidence="3" id="KW-1185">Reference proteome</keyword>
<name>A0ABQ0LPT0_MYCCL</name>
<feature type="region of interest" description="Disordered" evidence="1">
    <location>
        <begin position="106"/>
        <end position="136"/>
    </location>
</feature>
<feature type="compositionally biased region" description="Basic and acidic residues" evidence="1">
    <location>
        <begin position="250"/>
        <end position="259"/>
    </location>
</feature>
<evidence type="ECO:0000313" key="2">
    <source>
        <dbReference type="EMBL" id="GAT53104.1"/>
    </source>
</evidence>
<evidence type="ECO:0000256" key="1">
    <source>
        <dbReference type="SAM" id="MobiDB-lite"/>
    </source>
</evidence>
<accession>A0ABQ0LPT0</accession>
<gene>
    <name evidence="2" type="ORF">MCHLO_10099</name>
</gene>
<feature type="compositionally biased region" description="Basic and acidic residues" evidence="1">
    <location>
        <begin position="219"/>
        <end position="229"/>
    </location>
</feature>
<dbReference type="EMBL" id="DF848149">
    <property type="protein sequence ID" value="GAT53104.1"/>
    <property type="molecule type" value="Genomic_DNA"/>
</dbReference>
<organism evidence="2 3">
    <name type="scientific">Mycena chlorophos</name>
    <name type="common">Agaric fungus</name>
    <name type="synonym">Agaricus chlorophos</name>
    <dbReference type="NCBI Taxonomy" id="658473"/>
    <lineage>
        <taxon>Eukaryota</taxon>
        <taxon>Fungi</taxon>
        <taxon>Dikarya</taxon>
        <taxon>Basidiomycota</taxon>
        <taxon>Agaricomycotina</taxon>
        <taxon>Agaricomycetes</taxon>
        <taxon>Agaricomycetidae</taxon>
        <taxon>Agaricales</taxon>
        <taxon>Marasmiineae</taxon>
        <taxon>Mycenaceae</taxon>
        <taxon>Mycena</taxon>
    </lineage>
</organism>